<keyword evidence="1" id="KW-0472">Membrane</keyword>
<dbReference type="Pfam" id="PF06904">
    <property type="entry name" value="Extensin-like_C"/>
    <property type="match status" value="1"/>
</dbReference>
<evidence type="ECO:0000256" key="1">
    <source>
        <dbReference type="SAM" id="Phobius"/>
    </source>
</evidence>
<feature type="domain" description="Extensin-like C-terminal" evidence="2">
    <location>
        <begin position="76"/>
        <end position="247"/>
    </location>
</feature>
<gene>
    <name evidence="3" type="ORF">DJ018_06910</name>
</gene>
<dbReference type="InterPro" id="IPR009683">
    <property type="entry name" value="Extensin-like_C"/>
</dbReference>
<accession>A0A328ARR9</accession>
<sequence length="247" mass="27214">MPPRLPTLKPASPEALAFGSLWASLLDFGVVVMALVAAVNLWAPPQDLPWKPLSLDEPLGMATAIKFARATDDPELCRKILQEGGVAFVDQPVRTERFCTTENSVRVTSGLTRLAPAGPTITCPVALGYAFWSRHVLQPAAQETLGARVTQVDHYGSYSCRNVYGRESGRPSEHARANALDVAGFRLSDGRRITVAGDFRREDERGAFLRRVRDDACGFFHGVLSPDYNAAHRDHLHLDFGPYRICR</sequence>
<evidence type="ECO:0000259" key="2">
    <source>
        <dbReference type="Pfam" id="PF06904"/>
    </source>
</evidence>
<keyword evidence="1" id="KW-1133">Transmembrane helix</keyword>
<reference evidence="4" key="1">
    <citation type="submission" date="2018-05" db="EMBL/GenBank/DDBJ databases">
        <authorList>
            <person name="Li X."/>
        </authorList>
    </citation>
    <scope>NUCLEOTIDE SEQUENCE [LARGE SCALE GENOMIC DNA]</scope>
    <source>
        <strain evidence="4">YIM 73061</strain>
    </source>
</reference>
<dbReference type="RefSeq" id="WP_111514101.1">
    <property type="nucleotide sequence ID" value="NZ_QFYR01000001.1"/>
</dbReference>
<keyword evidence="1" id="KW-0812">Transmembrane</keyword>
<dbReference type="OrthoDB" id="9809788at2"/>
<evidence type="ECO:0000313" key="4">
    <source>
        <dbReference type="Proteomes" id="UP000249725"/>
    </source>
</evidence>
<organism evidence="3 4">
    <name type="scientific">Phenylobacterium deserti</name>
    <dbReference type="NCBI Taxonomy" id="1914756"/>
    <lineage>
        <taxon>Bacteria</taxon>
        <taxon>Pseudomonadati</taxon>
        <taxon>Pseudomonadota</taxon>
        <taxon>Alphaproteobacteria</taxon>
        <taxon>Caulobacterales</taxon>
        <taxon>Caulobacteraceae</taxon>
        <taxon>Phenylobacterium</taxon>
    </lineage>
</organism>
<keyword evidence="4" id="KW-1185">Reference proteome</keyword>
<comment type="caution">
    <text evidence="3">The sequence shown here is derived from an EMBL/GenBank/DDBJ whole genome shotgun (WGS) entry which is preliminary data.</text>
</comment>
<dbReference type="Proteomes" id="UP000249725">
    <property type="component" value="Unassembled WGS sequence"/>
</dbReference>
<protein>
    <submittedName>
        <fullName evidence="3">Extensin family protein</fullName>
    </submittedName>
</protein>
<proteinExistence type="predicted"/>
<dbReference type="EMBL" id="QFYR01000001">
    <property type="protein sequence ID" value="RAK57650.1"/>
    <property type="molecule type" value="Genomic_DNA"/>
</dbReference>
<feature type="transmembrane region" description="Helical" evidence="1">
    <location>
        <begin position="20"/>
        <end position="43"/>
    </location>
</feature>
<evidence type="ECO:0000313" key="3">
    <source>
        <dbReference type="EMBL" id="RAK57650.1"/>
    </source>
</evidence>
<name>A0A328ARR9_9CAUL</name>
<dbReference type="AlphaFoldDB" id="A0A328ARR9"/>